<dbReference type="InterPro" id="IPR053217">
    <property type="entry name" value="ACC_Biotin_Carrier"/>
</dbReference>
<sequence length="285" mass="30962">MASCSLGASNIKLSKLNFGRERAGNIQQWSGMRTSIGWRQLQYTGLTVIYKPKETFSVRCCPTLEKETSTNRVDSIKQTKSSGLTSQLIPNSSEIEFLVTEVCNATSIAEFELKVGGFWLYLTRNLTQKSKPSPVPTLAPLPPDPAPAPDPLTADKTIKAPELNGSVSSTSFAISKPAPFSGGIQSFLDKAVDEGLMILQSPRVGFFRRSRTIKGKRAPPSCKEKQIVKEGQVLCYIEQLGGELPIESDVSGEVIKILREDGDPVGYGDALIAILPSFPGIKKLQ</sequence>
<dbReference type="EMBL" id="KK914415">
    <property type="protein sequence ID" value="KDP37122.1"/>
    <property type="molecule type" value="Genomic_DNA"/>
</dbReference>
<evidence type="ECO:0000259" key="2">
    <source>
        <dbReference type="Pfam" id="PF00364"/>
    </source>
</evidence>
<dbReference type="InterPro" id="IPR011053">
    <property type="entry name" value="Single_hybrid_motif"/>
</dbReference>
<proteinExistence type="predicted"/>
<dbReference type="Proteomes" id="UP000027138">
    <property type="component" value="Unassembled WGS sequence"/>
</dbReference>
<dbReference type="CDD" id="cd06850">
    <property type="entry name" value="biotinyl_domain"/>
    <property type="match status" value="1"/>
</dbReference>
<dbReference type="PANTHER" id="PTHR47597">
    <property type="entry name" value="IS A MEMBER OF THE PF|00364 BIOTIN-REQUIRING ENZYMES FAMILY-RELATED"/>
    <property type="match status" value="1"/>
</dbReference>
<feature type="compositionally biased region" description="Pro residues" evidence="1">
    <location>
        <begin position="133"/>
        <end position="150"/>
    </location>
</feature>
<dbReference type="PANTHER" id="PTHR47597:SF1">
    <property type="entry name" value="IS A MEMBER OF THE PF|00364 BIOTIN-REQUIRING ENZYMES FAMILY-RELATED"/>
    <property type="match status" value="1"/>
</dbReference>
<dbReference type="SUPFAM" id="SSF51230">
    <property type="entry name" value="Single hybrid motif"/>
    <property type="match status" value="1"/>
</dbReference>
<gene>
    <name evidence="3" type="ORF">JCGZ_06178</name>
</gene>
<evidence type="ECO:0000313" key="3">
    <source>
        <dbReference type="EMBL" id="KDP37122.1"/>
    </source>
</evidence>
<dbReference type="AlphaFoldDB" id="A0A067KLU7"/>
<evidence type="ECO:0000313" key="4">
    <source>
        <dbReference type="Proteomes" id="UP000027138"/>
    </source>
</evidence>
<dbReference type="OrthoDB" id="529457at2759"/>
<keyword evidence="4" id="KW-1185">Reference proteome</keyword>
<protein>
    <recommendedName>
        <fullName evidence="2">Lipoyl-binding domain-containing protein</fullName>
    </recommendedName>
</protein>
<feature type="region of interest" description="Disordered" evidence="1">
    <location>
        <begin position="129"/>
        <end position="151"/>
    </location>
</feature>
<dbReference type="Gene3D" id="2.40.50.100">
    <property type="match status" value="1"/>
</dbReference>
<dbReference type="STRING" id="180498.A0A067KLU7"/>
<dbReference type="Pfam" id="PF00364">
    <property type="entry name" value="Biotin_lipoyl"/>
    <property type="match status" value="1"/>
</dbReference>
<reference evidence="3 4" key="1">
    <citation type="journal article" date="2014" name="PLoS ONE">
        <title>Global Analysis of Gene Expression Profiles in Physic Nut (Jatropha curcas L.) Seedlings Exposed to Salt Stress.</title>
        <authorList>
            <person name="Zhang L."/>
            <person name="Zhang C."/>
            <person name="Wu P."/>
            <person name="Chen Y."/>
            <person name="Li M."/>
            <person name="Jiang H."/>
            <person name="Wu G."/>
        </authorList>
    </citation>
    <scope>NUCLEOTIDE SEQUENCE [LARGE SCALE GENOMIC DNA]</scope>
    <source>
        <strain evidence="4">cv. GZQX0401</strain>
        <tissue evidence="3">Young leaves</tissue>
    </source>
</reference>
<evidence type="ECO:0000256" key="1">
    <source>
        <dbReference type="SAM" id="MobiDB-lite"/>
    </source>
</evidence>
<organism evidence="3 4">
    <name type="scientific">Jatropha curcas</name>
    <name type="common">Barbados nut</name>
    <dbReference type="NCBI Taxonomy" id="180498"/>
    <lineage>
        <taxon>Eukaryota</taxon>
        <taxon>Viridiplantae</taxon>
        <taxon>Streptophyta</taxon>
        <taxon>Embryophyta</taxon>
        <taxon>Tracheophyta</taxon>
        <taxon>Spermatophyta</taxon>
        <taxon>Magnoliopsida</taxon>
        <taxon>eudicotyledons</taxon>
        <taxon>Gunneridae</taxon>
        <taxon>Pentapetalae</taxon>
        <taxon>rosids</taxon>
        <taxon>fabids</taxon>
        <taxon>Malpighiales</taxon>
        <taxon>Euphorbiaceae</taxon>
        <taxon>Crotonoideae</taxon>
        <taxon>Jatropheae</taxon>
        <taxon>Jatropha</taxon>
    </lineage>
</organism>
<dbReference type="KEGG" id="jcu:105634891"/>
<feature type="domain" description="Lipoyl-binding" evidence="2">
    <location>
        <begin position="222"/>
        <end position="274"/>
    </location>
</feature>
<dbReference type="InterPro" id="IPR000089">
    <property type="entry name" value="Biotin_lipoyl"/>
</dbReference>
<name>A0A067KLU7_JATCU</name>
<accession>A0A067KLU7</accession>
<dbReference type="FunFam" id="2.40.50.100:FF:000059">
    <property type="entry name" value="Biotin/lipoyl attachment domain-containing protein"/>
    <property type="match status" value="1"/>
</dbReference>